<name>A0A1G8CPH7_ANETH</name>
<dbReference type="OrthoDB" id="153070at2"/>
<organism evidence="1 2">
    <name type="scientific">Aneurinibacillus thermoaerophilus</name>
    <dbReference type="NCBI Taxonomy" id="143495"/>
    <lineage>
        <taxon>Bacteria</taxon>
        <taxon>Bacillati</taxon>
        <taxon>Bacillota</taxon>
        <taxon>Bacilli</taxon>
        <taxon>Bacillales</taxon>
        <taxon>Paenibacillaceae</taxon>
        <taxon>Aneurinibacillus group</taxon>
        <taxon>Aneurinibacillus</taxon>
    </lineage>
</organism>
<protein>
    <submittedName>
        <fullName evidence="1">Serine/threonine protein phosphatase PrpC</fullName>
    </submittedName>
</protein>
<dbReference type="Gene3D" id="3.60.40.10">
    <property type="entry name" value="PPM-type phosphatase domain"/>
    <property type="match status" value="1"/>
</dbReference>
<gene>
    <name evidence="1" type="ORF">SAMN04489735_102712</name>
</gene>
<dbReference type="InterPro" id="IPR036457">
    <property type="entry name" value="PPM-type-like_dom_sf"/>
</dbReference>
<evidence type="ECO:0000313" key="1">
    <source>
        <dbReference type="EMBL" id="SDH47365.1"/>
    </source>
</evidence>
<evidence type="ECO:0000313" key="2">
    <source>
        <dbReference type="Proteomes" id="UP000198956"/>
    </source>
</evidence>
<dbReference type="Proteomes" id="UP000198956">
    <property type="component" value="Unassembled WGS sequence"/>
</dbReference>
<sequence>MFSFTSDQKLETPITHIYQEPFSFRYGYARAGETQEANDLGQDYLVFRVENKKFTFVLCDGVSLSFCGNIAAQFLATKLIEWLCGIPKEEIQQKNDMTAALDRYLEQLINEATEVVEKHELPRPLSPLLRDVLEEKRRNGSETMFVCGRVDILEEWSNQAHVFLAWSGDLRIRLWDGWTEITHFSGFSVNTQQRWSTKNGLIHGGVNVMTSREVNRPLDRLTLYSDGFFVLDSLDVLPSTDRLQEMMCQSFSSPTSDDISFLDVAW</sequence>
<accession>A0A1G8CPH7</accession>
<proteinExistence type="predicted"/>
<dbReference type="EMBL" id="FNDE01000027">
    <property type="protein sequence ID" value="SDH47365.1"/>
    <property type="molecule type" value="Genomic_DNA"/>
</dbReference>
<reference evidence="1 2" key="1">
    <citation type="submission" date="2016-10" db="EMBL/GenBank/DDBJ databases">
        <authorList>
            <person name="de Groot N.N."/>
        </authorList>
    </citation>
    <scope>NUCLEOTIDE SEQUENCE [LARGE SCALE GENOMIC DNA]</scope>
    <source>
        <strain evidence="1 2">L 420-91</strain>
    </source>
</reference>
<dbReference type="AlphaFoldDB" id="A0A1G8CPH7"/>
<dbReference type="SUPFAM" id="SSF81606">
    <property type="entry name" value="PP2C-like"/>
    <property type="match status" value="1"/>
</dbReference>
<dbReference type="RefSeq" id="WP_091260869.1">
    <property type="nucleotide sequence ID" value="NZ_FNDE01000027.1"/>
</dbReference>